<keyword evidence="2" id="KW-1185">Reference proteome</keyword>
<name>A0A6A6QA90_9PEZI</name>
<reference evidence="1" key="1">
    <citation type="journal article" date="2020" name="Stud. Mycol.">
        <title>101 Dothideomycetes genomes: a test case for predicting lifestyles and emergence of pathogens.</title>
        <authorList>
            <person name="Haridas S."/>
            <person name="Albert R."/>
            <person name="Binder M."/>
            <person name="Bloem J."/>
            <person name="Labutti K."/>
            <person name="Salamov A."/>
            <person name="Andreopoulos B."/>
            <person name="Baker S."/>
            <person name="Barry K."/>
            <person name="Bills G."/>
            <person name="Bluhm B."/>
            <person name="Cannon C."/>
            <person name="Castanera R."/>
            <person name="Culley D."/>
            <person name="Daum C."/>
            <person name="Ezra D."/>
            <person name="Gonzalez J."/>
            <person name="Henrissat B."/>
            <person name="Kuo A."/>
            <person name="Liang C."/>
            <person name="Lipzen A."/>
            <person name="Lutzoni F."/>
            <person name="Magnuson J."/>
            <person name="Mondo S."/>
            <person name="Nolan M."/>
            <person name="Ohm R."/>
            <person name="Pangilinan J."/>
            <person name="Park H.-J."/>
            <person name="Ramirez L."/>
            <person name="Alfaro M."/>
            <person name="Sun H."/>
            <person name="Tritt A."/>
            <person name="Yoshinaga Y."/>
            <person name="Zwiers L.-H."/>
            <person name="Turgeon B."/>
            <person name="Goodwin S."/>
            <person name="Spatafora J."/>
            <person name="Crous P."/>
            <person name="Grigoriev I."/>
        </authorList>
    </citation>
    <scope>NUCLEOTIDE SEQUENCE</scope>
    <source>
        <strain evidence="1">CBS 269.34</strain>
    </source>
</reference>
<organism evidence="1 2">
    <name type="scientific">Lophium mytilinum</name>
    <dbReference type="NCBI Taxonomy" id="390894"/>
    <lineage>
        <taxon>Eukaryota</taxon>
        <taxon>Fungi</taxon>
        <taxon>Dikarya</taxon>
        <taxon>Ascomycota</taxon>
        <taxon>Pezizomycotina</taxon>
        <taxon>Dothideomycetes</taxon>
        <taxon>Pleosporomycetidae</taxon>
        <taxon>Mytilinidiales</taxon>
        <taxon>Mytilinidiaceae</taxon>
        <taxon>Lophium</taxon>
    </lineage>
</organism>
<accession>A0A6A6QA90</accession>
<dbReference type="AlphaFoldDB" id="A0A6A6QA90"/>
<evidence type="ECO:0000313" key="2">
    <source>
        <dbReference type="Proteomes" id="UP000799750"/>
    </source>
</evidence>
<sequence>MLSWWWKMGRMLKEDWRPRRLGEDEKLYMRVGNSGRNRSFVAVASGRSVDGWLSTKGEPIVKREPIKRQVLNSCRISLLLYLAMLIHDASRVSIRLSGEAFLALRD</sequence>
<protein>
    <submittedName>
        <fullName evidence="1">Uncharacterized protein</fullName>
    </submittedName>
</protein>
<gene>
    <name evidence="1" type="ORF">BU16DRAFT_229020</name>
</gene>
<proteinExistence type="predicted"/>
<dbReference type="Proteomes" id="UP000799750">
    <property type="component" value="Unassembled WGS sequence"/>
</dbReference>
<evidence type="ECO:0000313" key="1">
    <source>
        <dbReference type="EMBL" id="KAF2488533.1"/>
    </source>
</evidence>
<dbReference type="EMBL" id="MU004203">
    <property type="protein sequence ID" value="KAF2488533.1"/>
    <property type="molecule type" value="Genomic_DNA"/>
</dbReference>